<feature type="domain" description="ABC transporter" evidence="9">
    <location>
        <begin position="10"/>
        <end position="242"/>
    </location>
</feature>
<dbReference type="Proteomes" id="UP000255529">
    <property type="component" value="Unassembled WGS sequence"/>
</dbReference>
<protein>
    <submittedName>
        <fullName evidence="10">Hemin import ATP-binding protein HmuV</fullName>
        <ecNumber evidence="10">3.6.3.-</ecNumber>
    </submittedName>
</protein>
<keyword evidence="10" id="KW-0378">Hydrolase</keyword>
<evidence type="ECO:0000256" key="6">
    <source>
        <dbReference type="ARBA" id="ARBA00022967"/>
    </source>
</evidence>
<evidence type="ECO:0000256" key="4">
    <source>
        <dbReference type="ARBA" id="ARBA00022741"/>
    </source>
</evidence>
<dbReference type="InterPro" id="IPR003593">
    <property type="entry name" value="AAA+_ATPase"/>
</dbReference>
<keyword evidence="3" id="KW-1003">Cell membrane</keyword>
<dbReference type="GeneID" id="74949533"/>
<dbReference type="Pfam" id="PF00005">
    <property type="entry name" value="ABC_tran"/>
    <property type="match status" value="1"/>
</dbReference>
<evidence type="ECO:0000256" key="8">
    <source>
        <dbReference type="ARBA" id="ARBA00037066"/>
    </source>
</evidence>
<dbReference type="CDD" id="cd03214">
    <property type="entry name" value="ABC_Iron-Siderophores_B12_Hemin"/>
    <property type="match status" value="1"/>
</dbReference>
<dbReference type="PROSITE" id="PS50893">
    <property type="entry name" value="ABC_TRANSPORTER_2"/>
    <property type="match status" value="1"/>
</dbReference>
<dbReference type="SMART" id="SM00382">
    <property type="entry name" value="AAA"/>
    <property type="match status" value="1"/>
</dbReference>
<sequence length="261" mass="28736">MTAEKGLPGLRAERLGWSTPEKRILDNLSFHARPGEITGVLGVNGSGKSTLLKLLAGLIPPAHGRVYLQDTDIASLPGRERAKSMTFLEQSGPGAFAIPVKDVVLLGRLVYASRWAGFSAEDYRIAGLAMEQVGISRLAEREWHQLSGGEQQRVHLARALAQQTPWLLLDEPANHLDIAHQQQFMALLRRLGISVVVSLHDLNLAACYCDRLMLLKQGNMHAFGSPREVLTPEVIDQVYGVEARLATVEKYVAPLIYYPAQ</sequence>
<dbReference type="PANTHER" id="PTHR42794:SF1">
    <property type="entry name" value="HEMIN IMPORT ATP-BINDING PROTEIN HMUV"/>
    <property type="match status" value="1"/>
</dbReference>
<accession>A0A2X2HGB1</accession>
<dbReference type="SUPFAM" id="SSF52540">
    <property type="entry name" value="P-loop containing nucleoside triphosphate hydrolases"/>
    <property type="match status" value="1"/>
</dbReference>
<evidence type="ECO:0000256" key="1">
    <source>
        <dbReference type="ARBA" id="ARBA00005417"/>
    </source>
</evidence>
<dbReference type="EMBL" id="UGYN01000002">
    <property type="protein sequence ID" value="SUI48490.1"/>
    <property type="molecule type" value="Genomic_DNA"/>
</dbReference>
<proteinExistence type="inferred from homology"/>
<dbReference type="GO" id="GO:0005524">
    <property type="term" value="F:ATP binding"/>
    <property type="evidence" value="ECO:0007669"/>
    <property type="project" value="UniProtKB-KW"/>
</dbReference>
<dbReference type="EC" id="3.6.3.-" evidence="10"/>
<keyword evidence="2" id="KW-0813">Transport</keyword>
<dbReference type="RefSeq" id="WP_112364332.1">
    <property type="nucleotide sequence ID" value="NZ_CAMIRF010000001.1"/>
</dbReference>
<evidence type="ECO:0000256" key="7">
    <source>
        <dbReference type="ARBA" id="ARBA00023136"/>
    </source>
</evidence>
<dbReference type="PANTHER" id="PTHR42794">
    <property type="entry name" value="HEMIN IMPORT ATP-BINDING PROTEIN HMUV"/>
    <property type="match status" value="1"/>
</dbReference>
<dbReference type="InterPro" id="IPR003439">
    <property type="entry name" value="ABC_transporter-like_ATP-bd"/>
</dbReference>
<dbReference type="GO" id="GO:0016887">
    <property type="term" value="F:ATP hydrolysis activity"/>
    <property type="evidence" value="ECO:0007669"/>
    <property type="project" value="InterPro"/>
</dbReference>
<keyword evidence="7" id="KW-0472">Membrane</keyword>
<evidence type="ECO:0000313" key="10">
    <source>
        <dbReference type="EMBL" id="SUI48490.1"/>
    </source>
</evidence>
<keyword evidence="5 10" id="KW-0067">ATP-binding</keyword>
<reference evidence="10 11" key="1">
    <citation type="submission" date="2018-06" db="EMBL/GenBank/DDBJ databases">
        <authorList>
            <consortium name="Pathogen Informatics"/>
            <person name="Doyle S."/>
        </authorList>
    </citation>
    <scope>NUCLEOTIDE SEQUENCE [LARGE SCALE GENOMIC DNA]</scope>
    <source>
        <strain evidence="10 11">NCTC11544</strain>
    </source>
</reference>
<keyword evidence="6" id="KW-1278">Translocase</keyword>
<comment type="function">
    <text evidence="8">Part of the ABC transporter complex HmuTUV involved in hemin import. Responsible for energy coupling to the transport system.</text>
</comment>
<evidence type="ECO:0000256" key="3">
    <source>
        <dbReference type="ARBA" id="ARBA00022475"/>
    </source>
</evidence>
<gene>
    <name evidence="10" type="primary">hmuV_1</name>
    <name evidence="10" type="ORF">NCTC11544_00925</name>
</gene>
<dbReference type="FunFam" id="3.40.50.300:FF:000134">
    <property type="entry name" value="Iron-enterobactin ABC transporter ATP-binding protein"/>
    <property type="match status" value="1"/>
</dbReference>
<comment type="similarity">
    <text evidence="1">Belongs to the ABC transporter superfamily.</text>
</comment>
<evidence type="ECO:0000256" key="5">
    <source>
        <dbReference type="ARBA" id="ARBA00022840"/>
    </source>
</evidence>
<organism evidence="10 11">
    <name type="scientific">Serratia quinivorans</name>
    <dbReference type="NCBI Taxonomy" id="137545"/>
    <lineage>
        <taxon>Bacteria</taxon>
        <taxon>Pseudomonadati</taxon>
        <taxon>Pseudomonadota</taxon>
        <taxon>Gammaproteobacteria</taxon>
        <taxon>Enterobacterales</taxon>
        <taxon>Yersiniaceae</taxon>
        <taxon>Serratia</taxon>
    </lineage>
</organism>
<evidence type="ECO:0000313" key="11">
    <source>
        <dbReference type="Proteomes" id="UP000255529"/>
    </source>
</evidence>
<dbReference type="InterPro" id="IPR027417">
    <property type="entry name" value="P-loop_NTPase"/>
</dbReference>
<dbReference type="AlphaFoldDB" id="A0A2X2HGB1"/>
<evidence type="ECO:0000256" key="2">
    <source>
        <dbReference type="ARBA" id="ARBA00022448"/>
    </source>
</evidence>
<keyword evidence="4" id="KW-0547">Nucleotide-binding</keyword>
<name>A0A2X2HGB1_9GAMM</name>
<dbReference type="Gene3D" id="3.40.50.300">
    <property type="entry name" value="P-loop containing nucleotide triphosphate hydrolases"/>
    <property type="match status" value="1"/>
</dbReference>
<evidence type="ECO:0000259" key="9">
    <source>
        <dbReference type="PROSITE" id="PS50893"/>
    </source>
</evidence>